<keyword evidence="2" id="KW-1185">Reference proteome</keyword>
<dbReference type="KEGG" id="pson:JI735_24915"/>
<protein>
    <submittedName>
        <fullName evidence="1">Uncharacterized protein</fullName>
    </submittedName>
</protein>
<organism evidence="1 2">
    <name type="scientific">Paenibacillus sonchi</name>
    <dbReference type="NCBI Taxonomy" id="373687"/>
    <lineage>
        <taxon>Bacteria</taxon>
        <taxon>Bacillati</taxon>
        <taxon>Bacillota</taxon>
        <taxon>Bacilli</taxon>
        <taxon>Bacillales</taxon>
        <taxon>Paenibacillaceae</taxon>
        <taxon>Paenibacillus</taxon>
        <taxon>Paenibacillus sonchi group</taxon>
    </lineage>
</organism>
<gene>
    <name evidence="1" type="ORF">JI735_24915</name>
</gene>
<evidence type="ECO:0000313" key="1">
    <source>
        <dbReference type="EMBL" id="QQZ59809.1"/>
    </source>
</evidence>
<proteinExistence type="predicted"/>
<dbReference type="AlphaFoldDB" id="A0A974P9A9"/>
<accession>A0A974P9A9</accession>
<dbReference type="EMBL" id="CP068595">
    <property type="protein sequence ID" value="QQZ59809.1"/>
    <property type="molecule type" value="Genomic_DNA"/>
</dbReference>
<reference evidence="1 2" key="1">
    <citation type="submission" date="2021-01" db="EMBL/GenBank/DDBJ databases">
        <title>Whole genome sequence of Paenibacillus sonchi LMG 24727 for comparative genomics.</title>
        <authorList>
            <person name="Lee G."/>
            <person name="Kim M.-J."/>
            <person name="Lim K."/>
            <person name="Shin J.-H."/>
        </authorList>
    </citation>
    <scope>NUCLEOTIDE SEQUENCE [LARGE SCALE GENOMIC DNA]</scope>
    <source>
        <strain evidence="1 2">LMG 24727</strain>
    </source>
</reference>
<evidence type="ECO:0000313" key="2">
    <source>
        <dbReference type="Proteomes" id="UP000595841"/>
    </source>
</evidence>
<dbReference type="Proteomes" id="UP000595841">
    <property type="component" value="Chromosome"/>
</dbReference>
<sequence length="270" mass="30549">MKEVEIKQVISYLNPIQIGDTVTISYNRKKHKAVFITEEDLKHAAQESKPVFIDAVLTRIERYGKVNRGQALQLHFTAEGRDYPIPVVQPFGFEYRSGERANLILIQGMARIFRYGNEGTVKASDQLSLQGEIIRMQKMPIIIENKQLMLLEVMISRGADRIRKANSLFVPENLSVNVGTVIPVTMEMDDLQKETRLLQGKQGAAKVLTVHFEGTKGERPLANITAEKDGVIYHIKQTIEPVYGVEVGDELWIAYDEGTQEAMIINYSSR</sequence>
<name>A0A974P9A9_9BACL</name>